<dbReference type="AlphaFoldDB" id="A0A4Y2J7B7"/>
<dbReference type="Proteomes" id="UP000499080">
    <property type="component" value="Unassembled WGS sequence"/>
</dbReference>
<protein>
    <submittedName>
        <fullName evidence="1">Uncharacterized protein</fullName>
    </submittedName>
</protein>
<dbReference type="EMBL" id="BGPR01003281">
    <property type="protein sequence ID" value="GBM86027.1"/>
    <property type="molecule type" value="Genomic_DNA"/>
</dbReference>
<name>A0A4Y2J7B7_ARAVE</name>
<sequence length="165" mass="18581">MATEQTNLQDTGSDDIFVDNTFEVSGIFQRALDTEIELHGSIAFRVPLKQTRRNACPRKPSRCLRFDLRLAGVSKKRPYAFEQCSYASRLAADRRAPDSVSSVCPADNVLFLNSGFLTGRVHGVVVVWGWLHRLVRPVLLLEQFVARTVILLSRMLRQGGVYLCL</sequence>
<gene>
    <name evidence="1" type="ORF">AVEN_30523_1</name>
</gene>
<reference evidence="1 2" key="1">
    <citation type="journal article" date="2019" name="Sci. Rep.">
        <title>Orb-weaving spider Araneus ventricosus genome elucidates the spidroin gene catalogue.</title>
        <authorList>
            <person name="Kono N."/>
            <person name="Nakamura H."/>
            <person name="Ohtoshi R."/>
            <person name="Moran D.A.P."/>
            <person name="Shinohara A."/>
            <person name="Yoshida Y."/>
            <person name="Fujiwara M."/>
            <person name="Mori M."/>
            <person name="Tomita M."/>
            <person name="Arakawa K."/>
        </authorList>
    </citation>
    <scope>NUCLEOTIDE SEQUENCE [LARGE SCALE GENOMIC DNA]</scope>
</reference>
<organism evidence="1 2">
    <name type="scientific">Araneus ventricosus</name>
    <name type="common">Orbweaver spider</name>
    <name type="synonym">Epeira ventricosa</name>
    <dbReference type="NCBI Taxonomy" id="182803"/>
    <lineage>
        <taxon>Eukaryota</taxon>
        <taxon>Metazoa</taxon>
        <taxon>Ecdysozoa</taxon>
        <taxon>Arthropoda</taxon>
        <taxon>Chelicerata</taxon>
        <taxon>Arachnida</taxon>
        <taxon>Araneae</taxon>
        <taxon>Araneomorphae</taxon>
        <taxon>Entelegynae</taxon>
        <taxon>Araneoidea</taxon>
        <taxon>Araneidae</taxon>
        <taxon>Araneus</taxon>
    </lineage>
</organism>
<proteinExistence type="predicted"/>
<evidence type="ECO:0000313" key="1">
    <source>
        <dbReference type="EMBL" id="GBM86027.1"/>
    </source>
</evidence>
<accession>A0A4Y2J7B7</accession>
<comment type="caution">
    <text evidence="1">The sequence shown here is derived from an EMBL/GenBank/DDBJ whole genome shotgun (WGS) entry which is preliminary data.</text>
</comment>
<evidence type="ECO:0000313" key="2">
    <source>
        <dbReference type="Proteomes" id="UP000499080"/>
    </source>
</evidence>
<keyword evidence="2" id="KW-1185">Reference proteome</keyword>